<dbReference type="STRING" id="4081.A0A3Q7FIR9"/>
<dbReference type="Proteomes" id="UP000004994">
    <property type="component" value="Chromosome 2"/>
</dbReference>
<organism evidence="1">
    <name type="scientific">Solanum lycopersicum</name>
    <name type="common">Tomato</name>
    <name type="synonym">Lycopersicon esculentum</name>
    <dbReference type="NCBI Taxonomy" id="4081"/>
    <lineage>
        <taxon>Eukaryota</taxon>
        <taxon>Viridiplantae</taxon>
        <taxon>Streptophyta</taxon>
        <taxon>Embryophyta</taxon>
        <taxon>Tracheophyta</taxon>
        <taxon>Spermatophyta</taxon>
        <taxon>Magnoliopsida</taxon>
        <taxon>eudicotyledons</taxon>
        <taxon>Gunneridae</taxon>
        <taxon>Pentapetalae</taxon>
        <taxon>asterids</taxon>
        <taxon>lamiids</taxon>
        <taxon>Solanales</taxon>
        <taxon>Solanaceae</taxon>
        <taxon>Solanoideae</taxon>
        <taxon>Solaneae</taxon>
        <taxon>Solanum</taxon>
        <taxon>Solanum subgen. Lycopersicon</taxon>
    </lineage>
</organism>
<keyword evidence="2" id="KW-1185">Reference proteome</keyword>
<reference evidence="1" key="1">
    <citation type="journal article" date="2012" name="Nature">
        <title>The tomato genome sequence provides insights into fleshy fruit evolution.</title>
        <authorList>
            <consortium name="Tomato Genome Consortium"/>
        </authorList>
    </citation>
    <scope>NUCLEOTIDE SEQUENCE [LARGE SCALE GENOMIC DNA]</scope>
    <source>
        <strain evidence="1">cv. Heinz 1706</strain>
    </source>
</reference>
<evidence type="ECO:0000313" key="2">
    <source>
        <dbReference type="Proteomes" id="UP000004994"/>
    </source>
</evidence>
<dbReference type="Gramene" id="Solyc02g050183.1.1">
    <property type="protein sequence ID" value="Solyc02g050183.1.1"/>
    <property type="gene ID" value="Solyc02g050183.1"/>
</dbReference>
<name>A0A3Q7FIR9_SOLLC</name>
<dbReference type="AlphaFoldDB" id="A0A3Q7FIR9"/>
<dbReference type="InParanoid" id="A0A3Q7FIR9"/>
<evidence type="ECO:0000313" key="1">
    <source>
        <dbReference type="EnsemblPlants" id="Solyc02g050183.1.1"/>
    </source>
</evidence>
<protein>
    <submittedName>
        <fullName evidence="1">Uncharacterized protein</fullName>
    </submittedName>
</protein>
<dbReference type="EnsemblPlants" id="Solyc02g050183.1.1">
    <property type="protein sequence ID" value="Solyc02g050183.1.1"/>
    <property type="gene ID" value="Solyc02g050183.1"/>
</dbReference>
<dbReference type="PANTHER" id="PTHR31860:SF4">
    <property type="entry name" value="OS02G0637800 PROTEIN"/>
    <property type="match status" value="1"/>
</dbReference>
<accession>A0A3Q7FIR9</accession>
<dbReference type="PaxDb" id="4081-Solyc02g050140.2.1"/>
<sequence>MPLEFLYFLILQVEIEELQHQFDSDLVDDVKQPLVYARNFLEFCSFQALQVVTIRPDYLSDKEFRRLMFDMMLAWEVPGVGNQVL</sequence>
<dbReference type="PANTHER" id="PTHR31860">
    <property type="entry name" value="HEAT-INDUCIBLE TRANSCRIPTION REPRESSOR (DUF639)-RELATED"/>
    <property type="match status" value="1"/>
</dbReference>
<reference evidence="1" key="2">
    <citation type="submission" date="2019-01" db="UniProtKB">
        <authorList>
            <consortium name="EnsemblPlants"/>
        </authorList>
    </citation>
    <scope>IDENTIFICATION</scope>
    <source>
        <strain evidence="1">cv. Heinz 1706</strain>
    </source>
</reference>
<proteinExistence type="predicted"/>